<evidence type="ECO:0000313" key="4">
    <source>
        <dbReference type="Proteomes" id="UP000799757"/>
    </source>
</evidence>
<evidence type="ECO:0000256" key="1">
    <source>
        <dbReference type="SAM" id="MobiDB-lite"/>
    </source>
</evidence>
<evidence type="ECO:0000259" key="2">
    <source>
        <dbReference type="Pfam" id="PF01419"/>
    </source>
</evidence>
<proteinExistence type="predicted"/>
<name>A0A6A6XCK7_9PLEO</name>
<dbReference type="Gene3D" id="2.100.10.30">
    <property type="entry name" value="Jacalin-like lectin domain"/>
    <property type="match status" value="1"/>
</dbReference>
<feature type="domain" description="Jacalin-type lectin" evidence="2">
    <location>
        <begin position="244"/>
        <end position="367"/>
    </location>
</feature>
<feature type="region of interest" description="Disordered" evidence="1">
    <location>
        <begin position="188"/>
        <end position="211"/>
    </location>
</feature>
<feature type="compositionally biased region" description="Pro residues" evidence="1">
    <location>
        <begin position="192"/>
        <end position="209"/>
    </location>
</feature>
<dbReference type="InterPro" id="IPR001229">
    <property type="entry name" value="Jacalin-like_lectin_dom"/>
</dbReference>
<keyword evidence="4" id="KW-1185">Reference proteome</keyword>
<accession>A0A6A6XCK7</accession>
<dbReference type="AlphaFoldDB" id="A0A6A6XCK7"/>
<dbReference type="Proteomes" id="UP000799757">
    <property type="component" value="Unassembled WGS sequence"/>
</dbReference>
<dbReference type="EMBL" id="MU001910">
    <property type="protein sequence ID" value="KAF2793894.1"/>
    <property type="molecule type" value="Genomic_DNA"/>
</dbReference>
<sequence>MSSPTVPAFSGPITAVEINEWFLKCEKAFKSWDLQHSKTEDKVSTQNKVNIAGNAISSSGDTHDLADWWDDEGDNITIWEDFKDKLKEKALGAYWRDFALQAYYTTKQESPGKDGAIAYIRKLHECRSVINHDSKLKKIDDMAYQCHMLFHALPAVTSKLMEDDFDVVNATESQVETKVIHVSELKKDTSIPVPPTPPTPPAPPAPATPPTTAGYFLPPQWGLVTGTLFTHFGNAALTDNSRAMSPVRNITIKGNGKSGFYMIEDYQLGLASGAILSGPALSPQNATSSYNLAAGEYITGVFISGRQHTYYNSNWSSGTSPYVSLSYMEIHTSTGTNPKIKLGEAGTSTSQFTAPSGWKIVGFRGARTVYSDQNAPDSSYYRYPMIAFGTIMAPV</sequence>
<dbReference type="Pfam" id="PF01419">
    <property type="entry name" value="Jacalin"/>
    <property type="match status" value="1"/>
</dbReference>
<evidence type="ECO:0000313" key="3">
    <source>
        <dbReference type="EMBL" id="KAF2793894.1"/>
    </source>
</evidence>
<dbReference type="SUPFAM" id="SSF51101">
    <property type="entry name" value="Mannose-binding lectins"/>
    <property type="match status" value="1"/>
</dbReference>
<organism evidence="3 4">
    <name type="scientific">Melanomma pulvis-pyrius CBS 109.77</name>
    <dbReference type="NCBI Taxonomy" id="1314802"/>
    <lineage>
        <taxon>Eukaryota</taxon>
        <taxon>Fungi</taxon>
        <taxon>Dikarya</taxon>
        <taxon>Ascomycota</taxon>
        <taxon>Pezizomycotina</taxon>
        <taxon>Dothideomycetes</taxon>
        <taxon>Pleosporomycetidae</taxon>
        <taxon>Pleosporales</taxon>
        <taxon>Melanommataceae</taxon>
        <taxon>Melanomma</taxon>
    </lineage>
</organism>
<dbReference type="OrthoDB" id="4742101at2759"/>
<protein>
    <recommendedName>
        <fullName evidence="2">Jacalin-type lectin domain-containing protein</fullName>
    </recommendedName>
</protein>
<dbReference type="InterPro" id="IPR036404">
    <property type="entry name" value="Jacalin-like_lectin_dom_sf"/>
</dbReference>
<gene>
    <name evidence="3" type="ORF">K505DRAFT_375005</name>
</gene>
<reference evidence="3" key="1">
    <citation type="journal article" date="2020" name="Stud. Mycol.">
        <title>101 Dothideomycetes genomes: a test case for predicting lifestyles and emergence of pathogens.</title>
        <authorList>
            <person name="Haridas S."/>
            <person name="Albert R."/>
            <person name="Binder M."/>
            <person name="Bloem J."/>
            <person name="Labutti K."/>
            <person name="Salamov A."/>
            <person name="Andreopoulos B."/>
            <person name="Baker S."/>
            <person name="Barry K."/>
            <person name="Bills G."/>
            <person name="Bluhm B."/>
            <person name="Cannon C."/>
            <person name="Castanera R."/>
            <person name="Culley D."/>
            <person name="Daum C."/>
            <person name="Ezra D."/>
            <person name="Gonzalez J."/>
            <person name="Henrissat B."/>
            <person name="Kuo A."/>
            <person name="Liang C."/>
            <person name="Lipzen A."/>
            <person name="Lutzoni F."/>
            <person name="Magnuson J."/>
            <person name="Mondo S."/>
            <person name="Nolan M."/>
            <person name="Ohm R."/>
            <person name="Pangilinan J."/>
            <person name="Park H.-J."/>
            <person name="Ramirez L."/>
            <person name="Alfaro M."/>
            <person name="Sun H."/>
            <person name="Tritt A."/>
            <person name="Yoshinaga Y."/>
            <person name="Zwiers L.-H."/>
            <person name="Turgeon B."/>
            <person name="Goodwin S."/>
            <person name="Spatafora J."/>
            <person name="Crous P."/>
            <person name="Grigoriev I."/>
        </authorList>
    </citation>
    <scope>NUCLEOTIDE SEQUENCE</scope>
    <source>
        <strain evidence="3">CBS 109.77</strain>
    </source>
</reference>